<feature type="transmembrane region" description="Helical" evidence="1">
    <location>
        <begin position="75"/>
        <end position="94"/>
    </location>
</feature>
<keyword evidence="3" id="KW-0378">Hydrolase</keyword>
<organism evidence="3 4">
    <name type="scientific">Nitrospirillum iridis</name>
    <dbReference type="NCBI Taxonomy" id="765888"/>
    <lineage>
        <taxon>Bacteria</taxon>
        <taxon>Pseudomonadati</taxon>
        <taxon>Pseudomonadota</taxon>
        <taxon>Alphaproteobacteria</taxon>
        <taxon>Rhodospirillales</taxon>
        <taxon>Azospirillaceae</taxon>
        <taxon>Nitrospirillum</taxon>
    </lineage>
</organism>
<name>A0A7X0B0X0_9PROT</name>
<dbReference type="RefSeq" id="WP_184804894.1">
    <property type="nucleotide sequence ID" value="NZ_JACIIZ010000013.1"/>
</dbReference>
<keyword evidence="1" id="KW-0472">Membrane</keyword>
<accession>A0A7X0B0X0</accession>
<feature type="transmembrane region" description="Helical" evidence="1">
    <location>
        <begin position="137"/>
        <end position="158"/>
    </location>
</feature>
<dbReference type="GO" id="GO:0080120">
    <property type="term" value="P:CAAX-box protein maturation"/>
    <property type="evidence" value="ECO:0007669"/>
    <property type="project" value="UniProtKB-ARBA"/>
</dbReference>
<evidence type="ECO:0000313" key="4">
    <source>
        <dbReference type="Proteomes" id="UP000539175"/>
    </source>
</evidence>
<feature type="domain" description="CAAX prenyl protease 2/Lysostaphin resistance protein A-like" evidence="2">
    <location>
        <begin position="117"/>
        <end position="198"/>
    </location>
</feature>
<dbReference type="AlphaFoldDB" id="A0A7X0B0X0"/>
<keyword evidence="1" id="KW-1133">Transmembrane helix</keyword>
<proteinExistence type="predicted"/>
<comment type="caution">
    <text evidence="3">The sequence shown here is derived from an EMBL/GenBank/DDBJ whole genome shotgun (WGS) entry which is preliminary data.</text>
</comment>
<dbReference type="GO" id="GO:0006508">
    <property type="term" value="P:proteolysis"/>
    <property type="evidence" value="ECO:0007669"/>
    <property type="project" value="UniProtKB-KW"/>
</dbReference>
<evidence type="ECO:0000313" key="3">
    <source>
        <dbReference type="EMBL" id="MBB6253744.1"/>
    </source>
</evidence>
<dbReference type="Pfam" id="PF02517">
    <property type="entry name" value="Rce1-like"/>
    <property type="match status" value="1"/>
</dbReference>
<feature type="transmembrane region" description="Helical" evidence="1">
    <location>
        <begin position="36"/>
        <end position="55"/>
    </location>
</feature>
<dbReference type="GO" id="GO:0004175">
    <property type="term" value="F:endopeptidase activity"/>
    <property type="evidence" value="ECO:0007669"/>
    <property type="project" value="UniProtKB-ARBA"/>
</dbReference>
<keyword evidence="3" id="KW-0645">Protease</keyword>
<keyword evidence="1" id="KW-0812">Transmembrane</keyword>
<reference evidence="3 4" key="1">
    <citation type="submission" date="2020-08" db="EMBL/GenBank/DDBJ databases">
        <title>Genomic Encyclopedia of Type Strains, Phase IV (KMG-IV): sequencing the most valuable type-strain genomes for metagenomic binning, comparative biology and taxonomic classification.</title>
        <authorList>
            <person name="Goeker M."/>
        </authorList>
    </citation>
    <scope>NUCLEOTIDE SEQUENCE [LARGE SCALE GENOMIC DNA]</scope>
    <source>
        <strain evidence="3 4">DSM 22198</strain>
    </source>
</reference>
<evidence type="ECO:0000256" key="1">
    <source>
        <dbReference type="SAM" id="Phobius"/>
    </source>
</evidence>
<dbReference type="EMBL" id="JACIIZ010000013">
    <property type="protein sequence ID" value="MBB6253744.1"/>
    <property type="molecule type" value="Genomic_DNA"/>
</dbReference>
<dbReference type="InterPro" id="IPR003675">
    <property type="entry name" value="Rce1/LyrA-like_dom"/>
</dbReference>
<gene>
    <name evidence="3" type="ORF">FHS74_004320</name>
</gene>
<dbReference type="Proteomes" id="UP000539175">
    <property type="component" value="Unassembled WGS sequence"/>
</dbReference>
<feature type="transmembrane region" description="Helical" evidence="1">
    <location>
        <begin position="6"/>
        <end position="24"/>
    </location>
</feature>
<protein>
    <submittedName>
        <fullName evidence="3">Membrane protease YdiL (CAAX protease family)</fullName>
    </submittedName>
</protein>
<keyword evidence="4" id="KW-1185">Reference proteome</keyword>
<evidence type="ECO:0000259" key="2">
    <source>
        <dbReference type="Pfam" id="PF02517"/>
    </source>
</evidence>
<sequence length="219" mass="23659">MFDYALTALLVLVLPAYQICRSLTRRNIDEPKIGRYWRSMALAGSLCMALMAEWVLLGRPMADLGLAIPVPKAGIIGIGIAVALFASLLALVRIKPPRGNASAEALLPSTPDEKRVFIALSLVIGTAWEILYRGYLLWMLIPLVGTVGAVAVAAAAYGMAHGFKGWKPFLGSLLSAVIFTTAYALTDSLWWLILIHVGLPLSVTFARPSRVPEVAKQSE</sequence>